<dbReference type="AlphaFoldDB" id="A0A0P0CHM9"/>
<dbReference type="InterPro" id="IPR012373">
    <property type="entry name" value="Ferrdict_sens_TM"/>
</dbReference>
<evidence type="ECO:0000259" key="3">
    <source>
        <dbReference type="Pfam" id="PF16344"/>
    </source>
</evidence>
<keyword evidence="1" id="KW-0812">Transmembrane</keyword>
<keyword evidence="1" id="KW-1133">Transmembrane helix</keyword>
<reference evidence="4 5" key="1">
    <citation type="submission" date="2015-10" db="EMBL/GenBank/DDBJ databases">
        <authorList>
            <person name="Gilbert D.G."/>
        </authorList>
    </citation>
    <scope>NUCLEOTIDE SEQUENCE [LARGE SCALE GENOMIC DNA]</scope>
    <source>
        <strain evidence="5">HZ-22</strain>
    </source>
</reference>
<evidence type="ECO:0000256" key="1">
    <source>
        <dbReference type="SAM" id="Phobius"/>
    </source>
</evidence>
<dbReference type="InterPro" id="IPR032508">
    <property type="entry name" value="FecR_C"/>
</dbReference>
<dbReference type="STRING" id="1736674.APS56_00955"/>
<keyword evidence="1" id="KW-0472">Membrane</keyword>
<dbReference type="Pfam" id="PF04773">
    <property type="entry name" value="FecR"/>
    <property type="match status" value="1"/>
</dbReference>
<dbReference type="InterPro" id="IPR006860">
    <property type="entry name" value="FecR"/>
</dbReference>
<evidence type="ECO:0008006" key="6">
    <source>
        <dbReference type="Google" id="ProtNLM"/>
    </source>
</evidence>
<dbReference type="RefSeq" id="WP_054723924.1">
    <property type="nucleotide sequence ID" value="NZ_CP012898.1"/>
</dbReference>
<evidence type="ECO:0000259" key="2">
    <source>
        <dbReference type="Pfam" id="PF04773"/>
    </source>
</evidence>
<dbReference type="KEGG" id="ahz:APS56_00955"/>
<keyword evidence="5" id="KW-1185">Reference proteome</keyword>
<proteinExistence type="predicted"/>
<dbReference type="PANTHER" id="PTHR30273">
    <property type="entry name" value="PERIPLASMIC SIGNAL SENSOR AND SIGMA FACTOR ACTIVATOR FECR-RELATED"/>
    <property type="match status" value="1"/>
</dbReference>
<dbReference type="Pfam" id="PF16344">
    <property type="entry name" value="FecR_C"/>
    <property type="match status" value="1"/>
</dbReference>
<dbReference type="Gene3D" id="2.60.120.1440">
    <property type="match status" value="1"/>
</dbReference>
<dbReference type="OrthoDB" id="651134at2"/>
<protein>
    <recommendedName>
        <fullName evidence="6">Anti-sigma factor</fullName>
    </recommendedName>
</protein>
<organism evidence="4 5">
    <name type="scientific">Pseudalgibacter alginicilyticus</name>
    <dbReference type="NCBI Taxonomy" id="1736674"/>
    <lineage>
        <taxon>Bacteria</taxon>
        <taxon>Pseudomonadati</taxon>
        <taxon>Bacteroidota</taxon>
        <taxon>Flavobacteriia</taxon>
        <taxon>Flavobacteriales</taxon>
        <taxon>Flavobacteriaceae</taxon>
        <taxon>Pseudalgibacter</taxon>
    </lineage>
</organism>
<evidence type="ECO:0000313" key="4">
    <source>
        <dbReference type="EMBL" id="ALJ03805.1"/>
    </source>
</evidence>
<feature type="domain" description="Protein FecR C-terminal" evidence="3">
    <location>
        <begin position="333"/>
        <end position="400"/>
    </location>
</feature>
<dbReference type="PANTHER" id="PTHR30273:SF2">
    <property type="entry name" value="PROTEIN FECR"/>
    <property type="match status" value="1"/>
</dbReference>
<dbReference type="GO" id="GO:0016989">
    <property type="term" value="F:sigma factor antagonist activity"/>
    <property type="evidence" value="ECO:0007669"/>
    <property type="project" value="TreeGrafter"/>
</dbReference>
<name>A0A0P0CHM9_9FLAO</name>
<feature type="domain" description="FecR protein" evidence="2">
    <location>
        <begin position="198"/>
        <end position="289"/>
    </location>
</feature>
<dbReference type="Proteomes" id="UP000057981">
    <property type="component" value="Chromosome"/>
</dbReference>
<dbReference type="PATRIC" id="fig|1736674.3.peg.204"/>
<gene>
    <name evidence="4" type="ORF">APS56_00955</name>
</gene>
<evidence type="ECO:0000313" key="5">
    <source>
        <dbReference type="Proteomes" id="UP000057981"/>
    </source>
</evidence>
<feature type="transmembrane region" description="Helical" evidence="1">
    <location>
        <begin position="102"/>
        <end position="122"/>
    </location>
</feature>
<sequence>MLNTEKNNINNLLNDDGFIAWVASGQKINNEYWTNIEAELNSSEKSEFNKAVIILKKLRALHIDDEKSIKSEVFIKEQYEKLITDYNTVSTKKSKVIKFNPWMKYAALLVVFLSITGLVFFFNIANNTFEANLAEASFNTTDLLIQTPDKNYYKISDDENKSWINEDGVLITVSNQAISFLPTSTAKSTKNLEYKIFVPKEKKYHLTLIDSTSVELNSNTTIGFTNSLSTKQREINLVGEAFFEVAHDKNRPFVVYSSDLKIEVLGTEFNVSNYKNNEYTSTTLIAGSINVSNQQGEHLIIKPGNKATLLHNQGDIMVEKVNVQQEVSWTNNRMIFENETLENIIKRLKKWYDVEFILTDENIRQYKFTGTLKKENELTHFLQMLKYTKGINYEIKEGNVSLFFE</sequence>
<dbReference type="EMBL" id="CP012898">
    <property type="protein sequence ID" value="ALJ03805.1"/>
    <property type="molecule type" value="Genomic_DNA"/>
</dbReference>
<accession>A0A0P0CHM9</accession>
<dbReference type="Gene3D" id="3.55.50.30">
    <property type="match status" value="1"/>
</dbReference>